<feature type="domain" description="HMG box" evidence="3">
    <location>
        <begin position="387"/>
        <end position="455"/>
    </location>
</feature>
<feature type="region of interest" description="Disordered" evidence="2">
    <location>
        <begin position="203"/>
        <end position="255"/>
    </location>
</feature>
<reference evidence="4 5" key="1">
    <citation type="submission" date="2024-09" db="EMBL/GenBank/DDBJ databases">
        <title>A chromosome-level genome assembly of Gray's grenadier anchovy, Coilia grayii.</title>
        <authorList>
            <person name="Fu Z."/>
        </authorList>
    </citation>
    <scope>NUCLEOTIDE SEQUENCE [LARGE SCALE GENOMIC DNA]</scope>
    <source>
        <strain evidence="4">G4</strain>
        <tissue evidence="4">Muscle</tissue>
    </source>
</reference>
<dbReference type="Gene3D" id="1.10.30.10">
    <property type="entry name" value="High mobility group box domain"/>
    <property type="match status" value="1"/>
</dbReference>
<feature type="region of interest" description="Disordered" evidence="2">
    <location>
        <begin position="319"/>
        <end position="355"/>
    </location>
</feature>
<feature type="DNA-binding region" description="HMG box" evidence="1">
    <location>
        <begin position="387"/>
        <end position="455"/>
    </location>
</feature>
<dbReference type="InterPro" id="IPR036910">
    <property type="entry name" value="HMG_box_dom_sf"/>
</dbReference>
<evidence type="ECO:0000313" key="5">
    <source>
        <dbReference type="Proteomes" id="UP001591681"/>
    </source>
</evidence>
<evidence type="ECO:0000256" key="1">
    <source>
        <dbReference type="PROSITE-ProRule" id="PRU00267"/>
    </source>
</evidence>
<evidence type="ECO:0000313" key="4">
    <source>
        <dbReference type="EMBL" id="KAL2095308.1"/>
    </source>
</evidence>
<gene>
    <name evidence="4" type="ORF">ACEWY4_010027</name>
</gene>
<dbReference type="GO" id="GO:0005634">
    <property type="term" value="C:nucleus"/>
    <property type="evidence" value="ECO:0007669"/>
    <property type="project" value="UniProtKB-UniRule"/>
</dbReference>
<feature type="compositionally biased region" description="Polar residues" evidence="2">
    <location>
        <begin position="210"/>
        <end position="236"/>
    </location>
</feature>
<name>A0ABD1K842_9TELE</name>
<keyword evidence="1" id="KW-0238">DNA-binding</keyword>
<dbReference type="GO" id="GO:0003677">
    <property type="term" value="F:DNA binding"/>
    <property type="evidence" value="ECO:0007669"/>
    <property type="project" value="UniProtKB-UniRule"/>
</dbReference>
<feature type="region of interest" description="Disordered" evidence="2">
    <location>
        <begin position="81"/>
        <end position="120"/>
    </location>
</feature>
<evidence type="ECO:0000259" key="3">
    <source>
        <dbReference type="PROSITE" id="PS50118"/>
    </source>
</evidence>
<accession>A0ABD1K842</accession>
<dbReference type="Pfam" id="PF00505">
    <property type="entry name" value="HMG_box"/>
    <property type="match status" value="1"/>
</dbReference>
<feature type="compositionally biased region" description="Low complexity" evidence="2">
    <location>
        <begin position="319"/>
        <end position="336"/>
    </location>
</feature>
<organism evidence="4 5">
    <name type="scientific">Coilia grayii</name>
    <name type="common">Gray's grenadier anchovy</name>
    <dbReference type="NCBI Taxonomy" id="363190"/>
    <lineage>
        <taxon>Eukaryota</taxon>
        <taxon>Metazoa</taxon>
        <taxon>Chordata</taxon>
        <taxon>Craniata</taxon>
        <taxon>Vertebrata</taxon>
        <taxon>Euteleostomi</taxon>
        <taxon>Actinopterygii</taxon>
        <taxon>Neopterygii</taxon>
        <taxon>Teleostei</taxon>
        <taxon>Clupei</taxon>
        <taxon>Clupeiformes</taxon>
        <taxon>Clupeoidei</taxon>
        <taxon>Engraulidae</taxon>
        <taxon>Coilinae</taxon>
        <taxon>Coilia</taxon>
    </lineage>
</organism>
<feature type="region of interest" description="Disordered" evidence="2">
    <location>
        <begin position="1"/>
        <end position="25"/>
    </location>
</feature>
<dbReference type="PROSITE" id="PS50118">
    <property type="entry name" value="HMG_BOX_2"/>
    <property type="match status" value="1"/>
</dbReference>
<feature type="compositionally biased region" description="Acidic residues" evidence="2">
    <location>
        <begin position="87"/>
        <end position="97"/>
    </location>
</feature>
<dbReference type="CDD" id="cd21977">
    <property type="entry name" value="HMG-box_BHMG1"/>
    <property type="match status" value="1"/>
</dbReference>
<comment type="caution">
    <text evidence="4">The sequence shown here is derived from an EMBL/GenBank/DDBJ whole genome shotgun (WGS) entry which is preliminary data.</text>
</comment>
<dbReference type="Proteomes" id="UP001591681">
    <property type="component" value="Unassembled WGS sequence"/>
</dbReference>
<dbReference type="PANTHER" id="PTHR47658">
    <property type="entry name" value="HIGH MOBILITY GROUP B PROTEIN 12-RELATED"/>
    <property type="match status" value="1"/>
</dbReference>
<dbReference type="AlphaFoldDB" id="A0ABD1K842"/>
<dbReference type="SUPFAM" id="SSF47095">
    <property type="entry name" value="HMG-box"/>
    <property type="match status" value="1"/>
</dbReference>
<protein>
    <recommendedName>
        <fullName evidence="3">HMG box domain-containing protein</fullName>
    </recommendedName>
</protein>
<sequence>MARTNVSGHRAKPQRRRLEVQHASGTNWNNNLREIASLLPISDTMHGRGLTKKETLVHMLWYFEFLETHIENLKGRLPPSCLPVNETESESESEDSLVSESETPPAQLQSRRKHTCARSQWSTQLPAGPFISLRNGLDYDEIKTEFLPEEEDGLGLGLGQRLPMWQSAYSWTEPISDSDSASASSPNSLFSISLLQQERAASGGHCSACDGQTSSEDGSPGQSQFTPSSGSMQVLSSEHVCGGAQGSEESESVCSSFSTPLMPKVSSFVSDQTLNLSPSLLTSPTRGVSHDLLPQGQEDLQTLFEDVWVSSEANASKAASLQSSQSDDSVPDWSSQSRKRGVAPMASQSDEEEVGCDDVTWTPKLMQVRRRRKPRAKVQVKAASDTKKKCVNGFIMFCRINRKLYLQSRPGTPSTVVTKALANIWHHLPKQERRIYCLKARRYSCQENRNVRVQEVEEDTQGEECVLSPLHLLLSDRRLCAAARGEP</sequence>
<dbReference type="InterPro" id="IPR009071">
    <property type="entry name" value="HMG_box_dom"/>
</dbReference>
<evidence type="ECO:0000256" key="2">
    <source>
        <dbReference type="SAM" id="MobiDB-lite"/>
    </source>
</evidence>
<keyword evidence="5" id="KW-1185">Reference proteome</keyword>
<dbReference type="EMBL" id="JBHFQA010000008">
    <property type="protein sequence ID" value="KAL2095308.1"/>
    <property type="molecule type" value="Genomic_DNA"/>
</dbReference>
<dbReference type="PANTHER" id="PTHR47658:SF1">
    <property type="entry name" value="MEIOSIS INITIATOR PROTEIN"/>
    <property type="match status" value="1"/>
</dbReference>
<keyword evidence="1" id="KW-0539">Nucleus</keyword>
<proteinExistence type="predicted"/>